<keyword evidence="2" id="KW-1185">Reference proteome</keyword>
<dbReference type="HOGENOM" id="CLU_1843728_0_0_11"/>
<organism evidence="1 2">
    <name type="scientific">Segniliparus rugosus (strain ATCC BAA-974 / DSM 45345 / CCUG 50838 / CIP 108380 / JCM 13579 / CDC 945)</name>
    <dbReference type="NCBI Taxonomy" id="679197"/>
    <lineage>
        <taxon>Bacteria</taxon>
        <taxon>Bacillati</taxon>
        <taxon>Actinomycetota</taxon>
        <taxon>Actinomycetes</taxon>
        <taxon>Mycobacteriales</taxon>
        <taxon>Segniliparaceae</taxon>
        <taxon>Segniliparus</taxon>
    </lineage>
</organism>
<protein>
    <submittedName>
        <fullName evidence="1">Uncharacterized protein</fullName>
    </submittedName>
</protein>
<accession>E5XPI9</accession>
<gene>
    <name evidence="1" type="ORF">HMPREF9336_01411</name>
</gene>
<name>E5XPI9_SEGRC</name>
<reference evidence="1 2" key="1">
    <citation type="journal article" date="2011" name="Stand. Genomic Sci.">
        <title>High quality draft genome sequence of Segniliparus rugosus CDC 945(T)= (ATCC BAA-974(T)).</title>
        <authorList>
            <person name="Earl A.M."/>
            <person name="Desjardins C.A."/>
            <person name="Fitzgerald M.G."/>
            <person name="Arachchi H.M."/>
            <person name="Zeng Q."/>
            <person name="Mehta T."/>
            <person name="Griggs A."/>
            <person name="Birren B.W."/>
            <person name="Toney N.C."/>
            <person name="Carr J."/>
            <person name="Posey J."/>
            <person name="Butler W.R."/>
        </authorList>
    </citation>
    <scope>NUCLEOTIDE SEQUENCE [LARGE SCALE GENOMIC DNA]</scope>
    <source>
        <strain evidence="2">ATCC BAA-974 / DSM 45345 / CCUG 50838 / CIP 108380 / JCM 13579 / CDC 945</strain>
    </source>
</reference>
<evidence type="ECO:0000313" key="2">
    <source>
        <dbReference type="Proteomes" id="UP000004816"/>
    </source>
</evidence>
<sequence length="139" mass="15827">MRAILDVATHAVISKLPHDRVPPLPWDFQSMLDLSFASGEEHTSRFAVALLAEQKAIQMVEALPLSLRADVLAVQMEDEIQRDEERNARAADERAARSRALNAERLEREQRYAEVVAKRADFPARFAAFQAVYRQARRV</sequence>
<proteinExistence type="predicted"/>
<dbReference type="EMBL" id="ACZI02000003">
    <property type="protein sequence ID" value="EFV13728.2"/>
    <property type="molecule type" value="Genomic_DNA"/>
</dbReference>
<dbReference type="AlphaFoldDB" id="E5XPI9"/>
<evidence type="ECO:0000313" key="1">
    <source>
        <dbReference type="EMBL" id="EFV13728.2"/>
    </source>
</evidence>
<comment type="caution">
    <text evidence="1">The sequence shown here is derived from an EMBL/GenBank/DDBJ whole genome shotgun (WGS) entry which is preliminary data.</text>
</comment>
<dbReference type="Proteomes" id="UP000004816">
    <property type="component" value="Unassembled WGS sequence"/>
</dbReference>